<evidence type="ECO:0000256" key="7">
    <source>
        <dbReference type="PROSITE-ProRule" id="PRU00042"/>
    </source>
</evidence>
<feature type="compositionally biased region" description="Polar residues" evidence="8">
    <location>
        <begin position="661"/>
        <end position="673"/>
    </location>
</feature>
<dbReference type="GO" id="GO:0006351">
    <property type="term" value="P:DNA-templated transcription"/>
    <property type="evidence" value="ECO:0007669"/>
    <property type="project" value="InterPro"/>
</dbReference>
<feature type="domain" description="C2H2-type" evidence="9">
    <location>
        <begin position="113"/>
        <end position="142"/>
    </location>
</feature>
<proteinExistence type="predicted"/>
<feature type="region of interest" description="Disordered" evidence="8">
    <location>
        <begin position="136"/>
        <end position="169"/>
    </location>
</feature>
<organism evidence="10 11">
    <name type="scientific">Ceratocystis fimbriata CBS 114723</name>
    <dbReference type="NCBI Taxonomy" id="1035309"/>
    <lineage>
        <taxon>Eukaryota</taxon>
        <taxon>Fungi</taxon>
        <taxon>Dikarya</taxon>
        <taxon>Ascomycota</taxon>
        <taxon>Pezizomycotina</taxon>
        <taxon>Sordariomycetes</taxon>
        <taxon>Hypocreomycetidae</taxon>
        <taxon>Microascales</taxon>
        <taxon>Ceratocystidaceae</taxon>
        <taxon>Ceratocystis</taxon>
    </lineage>
</organism>
<name>A0A2C5XIU3_9PEZI</name>
<dbReference type="InterPro" id="IPR013087">
    <property type="entry name" value="Znf_C2H2_type"/>
</dbReference>
<reference evidence="10 11" key="2">
    <citation type="journal article" date="2013" name="IMA Fungus">
        <title>IMA Genome-F 1: Ceratocystis fimbriata: Draft nuclear genome sequence for the plant pathogen, Ceratocystis fimbriata.</title>
        <authorList>
            <person name="Wilken P.M."/>
            <person name="Steenkamp E.T."/>
            <person name="Wingfield M.J."/>
            <person name="de Beer Z.W."/>
            <person name="Wingfield B.D."/>
        </authorList>
    </citation>
    <scope>NUCLEOTIDE SEQUENCE [LARGE SCALE GENOMIC DNA]</scope>
    <source>
        <strain evidence="10 11">CBS 114723</strain>
    </source>
</reference>
<feature type="region of interest" description="Disordered" evidence="8">
    <location>
        <begin position="646"/>
        <end position="674"/>
    </location>
</feature>
<feature type="region of interest" description="Disordered" evidence="8">
    <location>
        <begin position="360"/>
        <end position="383"/>
    </location>
</feature>
<dbReference type="Proteomes" id="UP000222788">
    <property type="component" value="Unassembled WGS sequence"/>
</dbReference>
<evidence type="ECO:0000256" key="5">
    <source>
        <dbReference type="ARBA" id="ARBA00022833"/>
    </source>
</evidence>
<sequence>MGAHADYQLVMSQPEVKPVPTSGHEVNASSPTPVKSEFTNDRGRRRSRSPPDEYEDDDGGPAQSLGGPTRKRRRSRKGLDKKFECPHEGCGKSYSRAEHLYRHQLNHNPKQIYSCDFPDCTRSFVRLDLCNRHKDRHTAKGSTLNRKDMLASQNQSQQPQGQSVKTQSQCQSQAQDLQTQVAQVKIKSQIKDQDYSVSPTSEKQQFSTTKAMAHAISGSISPDSKTSNIGFTTLQQAPSKPSGATSFPSSARIPQRQQMEMNIFPTSSPFEAVDSPFNPSMVGNHQLHQSPGGIEPGHPQTQSAIGISPYPAMSPVVAQPNFQHTQHSAQHPVNFIPHQSFQPSFDLPVSSFPSQTTPAEAQSRVFPNNENRPEFNEPLTNNMTNPTEMMVLEQIQTLPMFGSEGIMNKSPYVSMPNDLINYLFNQSSPINNPVAYQTNQIGYFPNVPQQVMAVNNLLEQDVPEASISEEKSQEIFDYMKKHFIERGTVPADRNGEAFLQGDRSQPTHMLSRRMMQTYIRSYWLHFSDQVPFLHKPTFSPDQTPNLLLLSMMTIGAVCVEKTSNNDGEATNTTSDARLSNFLAWHIRWETFMDNHFRPPAKLWAFQTFLLLELYEKMYATRELHERALIHHATTIAMMRRGRALIGKSARDSPSQRDDSSVGRTSRHSSTPGPSTADDWWSNWIMNESTRRTAFAAFVIDSIHATMFGHSTVMVAHEMRLPLPCDETLWRATSGSEVGRLETVMASNGFKPISFLEGLKRTLQGFEVQTNSFGRTVLMSGLLSVSWHMQQRDLQVNVLGSGVSQALGGRDKWRITLTKAFDSWRQDFDKAIEKARNDPYGGIDDNRRDELNLVFESRTVLHHLAHMAMHVDVIDCQIFARAKRLLGRTIGEADLRGAQRRMKDQWAPTAKARDATWYALNFLCTVLMPEERGLPRASDFNPQDPYSARDDVLLNRPWVVYLASLVVWCYGFALEGSCPDEPLPKNKHEAVQQMKKYLSKYGNVSSPDGLIQMRGLNRSTAVLVVLKDSFQKTRWQLLHEGAKLLENCIALNSGAPV</sequence>
<dbReference type="GO" id="GO:0000978">
    <property type="term" value="F:RNA polymerase II cis-regulatory region sequence-specific DNA binding"/>
    <property type="evidence" value="ECO:0007669"/>
    <property type="project" value="InterPro"/>
</dbReference>
<dbReference type="GO" id="GO:0005634">
    <property type="term" value="C:nucleus"/>
    <property type="evidence" value="ECO:0007669"/>
    <property type="project" value="UniProtKB-SubCell"/>
</dbReference>
<feature type="compositionally biased region" description="Basic and acidic residues" evidence="8">
    <location>
        <begin position="648"/>
        <end position="660"/>
    </location>
</feature>
<comment type="caution">
    <text evidence="10">The sequence shown here is derived from an EMBL/GenBank/DDBJ whole genome shotgun (WGS) entry which is preliminary data.</text>
</comment>
<evidence type="ECO:0000313" key="10">
    <source>
        <dbReference type="EMBL" id="PHH55692.1"/>
    </source>
</evidence>
<dbReference type="PANTHER" id="PTHR40626">
    <property type="entry name" value="MIP31509P"/>
    <property type="match status" value="1"/>
</dbReference>
<dbReference type="SUPFAM" id="SSF57667">
    <property type="entry name" value="beta-beta-alpha zinc fingers"/>
    <property type="match status" value="1"/>
</dbReference>
<evidence type="ECO:0000256" key="6">
    <source>
        <dbReference type="ARBA" id="ARBA00023242"/>
    </source>
</evidence>
<keyword evidence="3" id="KW-0677">Repeat</keyword>
<keyword evidence="5" id="KW-0862">Zinc</keyword>
<dbReference type="EMBL" id="APWK03000008">
    <property type="protein sequence ID" value="PHH55692.1"/>
    <property type="molecule type" value="Genomic_DNA"/>
</dbReference>
<dbReference type="STRING" id="1035309.A0A2C5XIU3"/>
<feature type="region of interest" description="Disordered" evidence="8">
    <location>
        <begin position="1"/>
        <end position="88"/>
    </location>
</feature>
<dbReference type="AlphaFoldDB" id="A0A2C5XIU3"/>
<dbReference type="OrthoDB" id="427030at2759"/>
<feature type="domain" description="C2H2-type" evidence="9">
    <location>
        <begin position="83"/>
        <end position="112"/>
    </location>
</feature>
<gene>
    <name evidence="10" type="primary">KLF14</name>
    <name evidence="10" type="ORF">CFIMG_000228RA</name>
</gene>
<protein>
    <submittedName>
        <fullName evidence="10">Krueppel-like factor 14</fullName>
    </submittedName>
</protein>
<evidence type="ECO:0000256" key="4">
    <source>
        <dbReference type="ARBA" id="ARBA00022771"/>
    </source>
</evidence>
<dbReference type="GO" id="GO:0000785">
    <property type="term" value="C:chromatin"/>
    <property type="evidence" value="ECO:0007669"/>
    <property type="project" value="TreeGrafter"/>
</dbReference>
<evidence type="ECO:0000256" key="1">
    <source>
        <dbReference type="ARBA" id="ARBA00004123"/>
    </source>
</evidence>
<dbReference type="GO" id="GO:0000981">
    <property type="term" value="F:DNA-binding transcription factor activity, RNA polymerase II-specific"/>
    <property type="evidence" value="ECO:0007669"/>
    <property type="project" value="InterPro"/>
</dbReference>
<dbReference type="PROSITE" id="PS00028">
    <property type="entry name" value="ZINC_FINGER_C2H2_1"/>
    <property type="match status" value="2"/>
</dbReference>
<feature type="compositionally biased region" description="Low complexity" evidence="8">
    <location>
        <begin position="152"/>
        <end position="169"/>
    </location>
</feature>
<dbReference type="PANTHER" id="PTHR40626:SF11">
    <property type="entry name" value="ZINC FINGER PROTEIN YPR022C"/>
    <property type="match status" value="1"/>
</dbReference>
<dbReference type="SMART" id="SM00355">
    <property type="entry name" value="ZnF_C2H2"/>
    <property type="match status" value="2"/>
</dbReference>
<reference evidence="10 11" key="1">
    <citation type="journal article" date="2013" name="Fungal Biol.">
        <title>Analysis of microsatellite markers in the genome of the plant pathogen Ceratocystis fimbriata.</title>
        <authorList>
            <person name="Simpson M.C."/>
            <person name="Wilken P.M."/>
            <person name="Coetzee M.P."/>
            <person name="Wingfield M.J."/>
            <person name="Wingfield B.D."/>
        </authorList>
    </citation>
    <scope>NUCLEOTIDE SEQUENCE [LARGE SCALE GENOMIC DNA]</scope>
    <source>
        <strain evidence="10 11">CBS 114723</strain>
    </source>
</reference>
<keyword evidence="11" id="KW-1185">Reference proteome</keyword>
<keyword evidence="4 7" id="KW-0863">Zinc-finger</keyword>
<dbReference type="Gene3D" id="3.30.160.60">
    <property type="entry name" value="Classic Zinc Finger"/>
    <property type="match status" value="1"/>
</dbReference>
<keyword evidence="2" id="KW-0479">Metal-binding</keyword>
<dbReference type="GO" id="GO:0008270">
    <property type="term" value="F:zinc ion binding"/>
    <property type="evidence" value="ECO:0007669"/>
    <property type="project" value="UniProtKB-KW"/>
</dbReference>
<dbReference type="PROSITE" id="PS50157">
    <property type="entry name" value="ZINC_FINGER_C2H2_2"/>
    <property type="match status" value="2"/>
</dbReference>
<evidence type="ECO:0000256" key="2">
    <source>
        <dbReference type="ARBA" id="ARBA00022723"/>
    </source>
</evidence>
<dbReference type="InterPro" id="IPR036236">
    <property type="entry name" value="Znf_C2H2_sf"/>
</dbReference>
<evidence type="ECO:0000259" key="9">
    <source>
        <dbReference type="PROSITE" id="PS50157"/>
    </source>
</evidence>
<feature type="compositionally biased region" description="Basic and acidic residues" evidence="8">
    <location>
        <begin position="77"/>
        <end position="88"/>
    </location>
</feature>
<dbReference type="CDD" id="cd12148">
    <property type="entry name" value="fungal_TF_MHR"/>
    <property type="match status" value="1"/>
</dbReference>
<dbReference type="Pfam" id="PF04082">
    <property type="entry name" value="Fungal_trans"/>
    <property type="match status" value="1"/>
</dbReference>
<dbReference type="FunFam" id="3.30.160.60:FF:001164">
    <property type="entry name" value="C2H2 finger domain protein, putative"/>
    <property type="match status" value="1"/>
</dbReference>
<accession>A0A2C5XIU3</accession>
<dbReference type="InterPro" id="IPR051059">
    <property type="entry name" value="VerF-like"/>
</dbReference>
<dbReference type="InterPro" id="IPR007219">
    <property type="entry name" value="XnlR_reg_dom"/>
</dbReference>
<keyword evidence="6" id="KW-0539">Nucleus</keyword>
<evidence type="ECO:0000313" key="11">
    <source>
        <dbReference type="Proteomes" id="UP000222788"/>
    </source>
</evidence>
<evidence type="ECO:0000256" key="8">
    <source>
        <dbReference type="SAM" id="MobiDB-lite"/>
    </source>
</evidence>
<comment type="subcellular location">
    <subcellularLocation>
        <location evidence="1">Nucleus</location>
    </subcellularLocation>
</comment>
<evidence type="ECO:0000256" key="3">
    <source>
        <dbReference type="ARBA" id="ARBA00022737"/>
    </source>
</evidence>